<evidence type="ECO:0000313" key="3">
    <source>
        <dbReference type="Proteomes" id="UP000807115"/>
    </source>
</evidence>
<accession>A0A921R521</accession>
<protein>
    <submittedName>
        <fullName evidence="2">Uncharacterized protein</fullName>
    </submittedName>
</protein>
<proteinExistence type="predicted"/>
<dbReference type="EMBL" id="CM027683">
    <property type="protein sequence ID" value="KAG0532897.1"/>
    <property type="molecule type" value="Genomic_DNA"/>
</dbReference>
<sequence length="92" mass="9756">MCASLTHAQSPPITGIEESPQSPRSPCATSLSPLHRCRPHLPPYRLPAAAAPCWGPRRSTSGWISRVIGDICLGTNPTPPHTTPPLSPMAGR</sequence>
<reference evidence="2" key="2">
    <citation type="submission" date="2020-10" db="EMBL/GenBank/DDBJ databases">
        <authorList>
            <person name="Cooper E.A."/>
            <person name="Brenton Z.W."/>
            <person name="Flinn B.S."/>
            <person name="Jenkins J."/>
            <person name="Shu S."/>
            <person name="Flowers D."/>
            <person name="Luo F."/>
            <person name="Wang Y."/>
            <person name="Xia P."/>
            <person name="Barry K."/>
            <person name="Daum C."/>
            <person name="Lipzen A."/>
            <person name="Yoshinaga Y."/>
            <person name="Schmutz J."/>
            <person name="Saski C."/>
            <person name="Vermerris W."/>
            <person name="Kresovich S."/>
        </authorList>
    </citation>
    <scope>NUCLEOTIDE SEQUENCE</scope>
</reference>
<evidence type="ECO:0000256" key="1">
    <source>
        <dbReference type="SAM" id="MobiDB-lite"/>
    </source>
</evidence>
<reference evidence="2" key="1">
    <citation type="journal article" date="2019" name="BMC Genomics">
        <title>A new reference genome for Sorghum bicolor reveals high levels of sequence similarity between sweet and grain genotypes: implications for the genetics of sugar metabolism.</title>
        <authorList>
            <person name="Cooper E.A."/>
            <person name="Brenton Z.W."/>
            <person name="Flinn B.S."/>
            <person name="Jenkins J."/>
            <person name="Shu S."/>
            <person name="Flowers D."/>
            <person name="Luo F."/>
            <person name="Wang Y."/>
            <person name="Xia P."/>
            <person name="Barry K."/>
            <person name="Daum C."/>
            <person name="Lipzen A."/>
            <person name="Yoshinaga Y."/>
            <person name="Schmutz J."/>
            <person name="Saski C."/>
            <person name="Vermerris W."/>
            <person name="Kresovich S."/>
        </authorList>
    </citation>
    <scope>NUCLEOTIDE SEQUENCE</scope>
</reference>
<name>A0A921R521_SORBI</name>
<dbReference type="Proteomes" id="UP000807115">
    <property type="component" value="Chromosome 4"/>
</dbReference>
<feature type="region of interest" description="Disordered" evidence="1">
    <location>
        <begin position="1"/>
        <end position="31"/>
    </location>
</feature>
<evidence type="ECO:0000313" key="2">
    <source>
        <dbReference type="EMBL" id="KAG0532897.1"/>
    </source>
</evidence>
<organism evidence="2 3">
    <name type="scientific">Sorghum bicolor</name>
    <name type="common">Sorghum</name>
    <name type="synonym">Sorghum vulgare</name>
    <dbReference type="NCBI Taxonomy" id="4558"/>
    <lineage>
        <taxon>Eukaryota</taxon>
        <taxon>Viridiplantae</taxon>
        <taxon>Streptophyta</taxon>
        <taxon>Embryophyta</taxon>
        <taxon>Tracheophyta</taxon>
        <taxon>Spermatophyta</taxon>
        <taxon>Magnoliopsida</taxon>
        <taxon>Liliopsida</taxon>
        <taxon>Poales</taxon>
        <taxon>Poaceae</taxon>
        <taxon>PACMAD clade</taxon>
        <taxon>Panicoideae</taxon>
        <taxon>Andropogonodae</taxon>
        <taxon>Andropogoneae</taxon>
        <taxon>Sorghinae</taxon>
        <taxon>Sorghum</taxon>
    </lineage>
</organism>
<gene>
    <name evidence="2" type="ORF">BDA96_04G145100</name>
</gene>
<dbReference type="AlphaFoldDB" id="A0A921R521"/>
<feature type="compositionally biased region" description="Polar residues" evidence="1">
    <location>
        <begin position="1"/>
        <end position="12"/>
    </location>
</feature>
<comment type="caution">
    <text evidence="2">The sequence shown here is derived from an EMBL/GenBank/DDBJ whole genome shotgun (WGS) entry which is preliminary data.</text>
</comment>
<feature type="compositionally biased region" description="Polar residues" evidence="1">
    <location>
        <begin position="19"/>
        <end position="31"/>
    </location>
</feature>